<protein>
    <submittedName>
        <fullName evidence="1">Uncharacterized protein</fullName>
    </submittedName>
</protein>
<proteinExistence type="predicted"/>
<reference evidence="1 2" key="1">
    <citation type="submission" date="2023-09" db="EMBL/GenBank/DDBJ databases">
        <authorList>
            <person name="Wang M."/>
        </authorList>
    </citation>
    <scope>NUCLEOTIDE SEQUENCE [LARGE SCALE GENOMIC DNA]</scope>
    <source>
        <strain evidence="1">GT-2023</strain>
        <tissue evidence="1">Liver</tissue>
    </source>
</reference>
<accession>A0ABR3MED3</accession>
<dbReference type="Proteomes" id="UP001558613">
    <property type="component" value="Unassembled WGS sequence"/>
</dbReference>
<keyword evidence="2" id="KW-1185">Reference proteome</keyword>
<organism evidence="1 2">
    <name type="scientific">Cirrhinus molitorella</name>
    <name type="common">mud carp</name>
    <dbReference type="NCBI Taxonomy" id="172907"/>
    <lineage>
        <taxon>Eukaryota</taxon>
        <taxon>Metazoa</taxon>
        <taxon>Chordata</taxon>
        <taxon>Craniata</taxon>
        <taxon>Vertebrata</taxon>
        <taxon>Euteleostomi</taxon>
        <taxon>Actinopterygii</taxon>
        <taxon>Neopterygii</taxon>
        <taxon>Teleostei</taxon>
        <taxon>Ostariophysi</taxon>
        <taxon>Cypriniformes</taxon>
        <taxon>Cyprinidae</taxon>
        <taxon>Labeoninae</taxon>
        <taxon>Labeonini</taxon>
        <taxon>Cirrhinus</taxon>
    </lineage>
</organism>
<comment type="caution">
    <text evidence="1">The sequence shown here is derived from an EMBL/GenBank/DDBJ whole genome shotgun (WGS) entry which is preliminary data.</text>
</comment>
<evidence type="ECO:0000313" key="2">
    <source>
        <dbReference type="Proteomes" id="UP001558613"/>
    </source>
</evidence>
<dbReference type="Gene3D" id="3.10.10.10">
    <property type="entry name" value="HIV Type 1 Reverse Transcriptase, subunit A, domain 1"/>
    <property type="match status" value="1"/>
</dbReference>
<dbReference type="EMBL" id="JAYMGO010000013">
    <property type="protein sequence ID" value="KAL1263452.1"/>
    <property type="molecule type" value="Genomic_DNA"/>
</dbReference>
<evidence type="ECO:0000313" key="1">
    <source>
        <dbReference type="EMBL" id="KAL1263452.1"/>
    </source>
</evidence>
<name>A0ABR3MED3_9TELE</name>
<sequence>MTEETVPHLSLSKAEGHRWSLFVKKCVDATDWRETGPDLKHSESLKAFMMKFECKVEVERTVRPIVNDKREDQCMTVVNPSDIHPALAEIPSYLWAKHKYDVGLIKGCEPLVITPKSDYRPCQHQYPLKREAIEGIRPVFESLLREGVIVECNDFSSENSNLPCKKDQRQRSTHRVEVCAGFAGRECSYQAESSFCA</sequence>
<gene>
    <name evidence="1" type="ORF">QQF64_006191</name>
</gene>